<dbReference type="VEuPathDB" id="CryptoDB:Vbra_8621"/>
<sequence length="123" mass="13615">MTDSSSAAAAPALKQVAEADDLFDSEGRPKDPEPMERLELRTVELSEEHWGYVEKHPELRQLLTDFLASVLLHTPEDVFAFAREYFSVFVPSDEHEQPPQVADQGEQDEEPTADGTEGAAVSS</sequence>
<dbReference type="OrthoDB" id="6334211at2759"/>
<feature type="region of interest" description="Disordered" evidence="1">
    <location>
        <begin position="92"/>
        <end position="123"/>
    </location>
</feature>
<dbReference type="SUPFAM" id="SSF47391">
    <property type="entry name" value="Dimerization-anchoring domain of cAMP-dependent PK regulatory subunit"/>
    <property type="match status" value="1"/>
</dbReference>
<dbReference type="Pfam" id="PF02197">
    <property type="entry name" value="RIIa"/>
    <property type="match status" value="1"/>
</dbReference>
<evidence type="ECO:0000259" key="2">
    <source>
        <dbReference type="Pfam" id="PF02197"/>
    </source>
</evidence>
<accession>A0A0G4EYU3</accession>
<dbReference type="Proteomes" id="UP000041254">
    <property type="component" value="Unassembled WGS sequence"/>
</dbReference>
<dbReference type="PANTHER" id="PTHR15505">
    <property type="entry name" value="RIIA DOMAIN-CONTAINING PROTEIN 1"/>
    <property type="match status" value="1"/>
</dbReference>
<feature type="compositionally biased region" description="Basic and acidic residues" evidence="1">
    <location>
        <begin position="25"/>
        <end position="37"/>
    </location>
</feature>
<evidence type="ECO:0000313" key="3">
    <source>
        <dbReference type="EMBL" id="CEM04237.1"/>
    </source>
</evidence>
<evidence type="ECO:0000313" key="4">
    <source>
        <dbReference type="Proteomes" id="UP000041254"/>
    </source>
</evidence>
<evidence type="ECO:0000256" key="1">
    <source>
        <dbReference type="SAM" id="MobiDB-lite"/>
    </source>
</evidence>
<dbReference type="AlphaFoldDB" id="A0A0G4EYU3"/>
<protein>
    <recommendedName>
        <fullName evidence="2">RIIa domain-containing protein</fullName>
    </recommendedName>
</protein>
<dbReference type="InterPro" id="IPR047501">
    <property type="entry name" value="DD_CATIP"/>
</dbReference>
<organism evidence="3 4">
    <name type="scientific">Vitrella brassicaformis (strain CCMP3155)</name>
    <dbReference type="NCBI Taxonomy" id="1169540"/>
    <lineage>
        <taxon>Eukaryota</taxon>
        <taxon>Sar</taxon>
        <taxon>Alveolata</taxon>
        <taxon>Colpodellida</taxon>
        <taxon>Vitrellaceae</taxon>
        <taxon>Vitrella</taxon>
    </lineage>
</organism>
<dbReference type="InterPro" id="IPR003117">
    <property type="entry name" value="cAMP_dep_PK_reg_su_I/II_a/b"/>
</dbReference>
<reference evidence="3 4" key="1">
    <citation type="submission" date="2014-11" db="EMBL/GenBank/DDBJ databases">
        <authorList>
            <person name="Zhu J."/>
            <person name="Qi W."/>
            <person name="Song R."/>
        </authorList>
    </citation>
    <scope>NUCLEOTIDE SEQUENCE [LARGE SCALE GENOMIC DNA]</scope>
</reference>
<gene>
    <name evidence="3" type="ORF">Vbra_8621</name>
</gene>
<dbReference type="Gene3D" id="1.20.890.10">
    <property type="entry name" value="cAMP-dependent protein kinase regulatory subunit, dimerization-anchoring domain"/>
    <property type="match status" value="1"/>
</dbReference>
<dbReference type="STRING" id="1169540.A0A0G4EYU3"/>
<feature type="region of interest" description="Disordered" evidence="1">
    <location>
        <begin position="1"/>
        <end position="37"/>
    </location>
</feature>
<proteinExistence type="predicted"/>
<dbReference type="InParanoid" id="A0A0G4EYU3"/>
<dbReference type="CDD" id="cd22973">
    <property type="entry name" value="DD_CATIP"/>
    <property type="match status" value="1"/>
</dbReference>
<name>A0A0G4EYU3_VITBC</name>
<feature type="domain" description="RIIa" evidence="2">
    <location>
        <begin position="58"/>
        <end position="86"/>
    </location>
</feature>
<keyword evidence="4" id="KW-1185">Reference proteome</keyword>
<dbReference type="EMBL" id="CDMY01000348">
    <property type="protein sequence ID" value="CEM04237.1"/>
    <property type="molecule type" value="Genomic_DNA"/>
</dbReference>
<dbReference type="PANTHER" id="PTHR15505:SF4">
    <property type="entry name" value="RIIA DOMAIN-CONTAINING PROTEIN 1"/>
    <property type="match status" value="1"/>
</dbReference>